<name>A0A8J8SUF5_HALGN</name>
<sequence>MSRGNTQIFFGENQLSRSLISLSPLHAAHSPNFQLWWIRTSTRYYPRFILATCRSQRFGSAACHSTLGQNSVSLRLHLYGLTLRHTATRGLIIQKERSQACLRIALERLVSGRFQILFHSPNRGAFHLSLTVLVHYRSHRSTQAWKMVLPDSHRVARALWYSGYLQIQLRFHVRAYHPVSELFPERFRYPCWYLYGGPTTPKRRISSVWPDPGSLATTTGVSFDFFSSGY</sequence>
<protein>
    <submittedName>
        <fullName evidence="1">Uncharacterized protein</fullName>
    </submittedName>
</protein>
<organism evidence="1 2">
    <name type="scientific">Halteria grandinella</name>
    <dbReference type="NCBI Taxonomy" id="5974"/>
    <lineage>
        <taxon>Eukaryota</taxon>
        <taxon>Sar</taxon>
        <taxon>Alveolata</taxon>
        <taxon>Ciliophora</taxon>
        <taxon>Intramacronucleata</taxon>
        <taxon>Spirotrichea</taxon>
        <taxon>Stichotrichia</taxon>
        <taxon>Sporadotrichida</taxon>
        <taxon>Halteriidae</taxon>
        <taxon>Halteria</taxon>
    </lineage>
</organism>
<reference evidence="1" key="1">
    <citation type="submission" date="2019-06" db="EMBL/GenBank/DDBJ databases">
        <authorList>
            <person name="Zheng W."/>
        </authorList>
    </citation>
    <scope>NUCLEOTIDE SEQUENCE</scope>
    <source>
        <strain evidence="1">QDHG01</strain>
    </source>
</reference>
<evidence type="ECO:0000313" key="2">
    <source>
        <dbReference type="Proteomes" id="UP000785679"/>
    </source>
</evidence>
<dbReference type="AlphaFoldDB" id="A0A8J8SUF5"/>
<dbReference type="EMBL" id="RRYP01030021">
    <property type="protein sequence ID" value="TNV71297.1"/>
    <property type="molecule type" value="Genomic_DNA"/>
</dbReference>
<evidence type="ECO:0000313" key="1">
    <source>
        <dbReference type="EMBL" id="TNV71297.1"/>
    </source>
</evidence>
<dbReference type="AntiFam" id="ANF00024">
    <property type="entry name" value="Antisense to 23S rRNA"/>
</dbReference>
<comment type="caution">
    <text evidence="1">The sequence shown here is derived from an EMBL/GenBank/DDBJ whole genome shotgun (WGS) entry which is preliminary data.</text>
</comment>
<proteinExistence type="predicted"/>
<keyword evidence="2" id="KW-1185">Reference proteome</keyword>
<dbReference type="Proteomes" id="UP000785679">
    <property type="component" value="Unassembled WGS sequence"/>
</dbReference>
<accession>A0A8J8SUF5</accession>
<gene>
    <name evidence="1" type="ORF">FGO68_gene13476</name>
</gene>